<evidence type="ECO:0000256" key="2">
    <source>
        <dbReference type="ARBA" id="ARBA00005695"/>
    </source>
</evidence>
<dbReference type="InterPro" id="IPR000914">
    <property type="entry name" value="SBP_5_dom"/>
</dbReference>
<dbReference type="OrthoDB" id="9801912at2"/>
<keyword evidence="5" id="KW-0571">Peptide transport</keyword>
<feature type="domain" description="Solute-binding protein family 5" evidence="7">
    <location>
        <begin position="91"/>
        <end position="475"/>
    </location>
</feature>
<keyword evidence="5" id="KW-0653">Protein transport</keyword>
<evidence type="ECO:0000313" key="9">
    <source>
        <dbReference type="Proteomes" id="UP000184758"/>
    </source>
</evidence>
<keyword evidence="3" id="KW-0813">Transport</keyword>
<dbReference type="FunFam" id="3.10.105.10:FF:000001">
    <property type="entry name" value="Oligopeptide ABC transporter, oligopeptide-binding protein"/>
    <property type="match status" value="1"/>
</dbReference>
<dbReference type="GO" id="GO:0015833">
    <property type="term" value="P:peptide transport"/>
    <property type="evidence" value="ECO:0007669"/>
    <property type="project" value="UniProtKB-KW"/>
</dbReference>
<dbReference type="PIRSF" id="PIRSF002741">
    <property type="entry name" value="MppA"/>
    <property type="match status" value="1"/>
</dbReference>
<dbReference type="Gene3D" id="3.90.76.10">
    <property type="entry name" value="Dipeptide-binding Protein, Domain 1"/>
    <property type="match status" value="1"/>
</dbReference>
<evidence type="ECO:0000259" key="7">
    <source>
        <dbReference type="Pfam" id="PF00496"/>
    </source>
</evidence>
<dbReference type="Gene3D" id="3.40.190.10">
    <property type="entry name" value="Periplasmic binding protein-like II"/>
    <property type="match status" value="1"/>
</dbReference>
<protein>
    <submittedName>
        <fullName evidence="8">Oligopeptide transport system substrate-binding protein</fullName>
    </submittedName>
</protein>
<feature type="signal peptide" evidence="6">
    <location>
        <begin position="1"/>
        <end position="21"/>
    </location>
</feature>
<evidence type="ECO:0000256" key="3">
    <source>
        <dbReference type="ARBA" id="ARBA00022448"/>
    </source>
</evidence>
<keyword evidence="4 6" id="KW-0732">Signal</keyword>
<dbReference type="Pfam" id="PF00496">
    <property type="entry name" value="SBP_bac_5"/>
    <property type="match status" value="1"/>
</dbReference>
<sequence length="557" mass="61138">MKKSKLLSLLGLTATSALVLAACGGDGDTTDTGSQDSGSSEEQVLNLIESAELPNMDSAKTTDTVSGTVLNNVNEGLYRQNPENKLELGMAAEEPEVSEDGLTFTFKIKEDAVWSNGDPVTANDFVFAWQRLVTPETAAEYSYMIDGVVKNASAILTGEMEPSELGAKAVDDKTLEVQLETAKPYFKDLLTLPMFLPQNEAFVTEQGGDYATNSDTVLYNGPFVLDEWDGTGLSWVLNKNEEYWDTEAVALDTINVDVVKETSTAINLYDTGAVDRITLSGEYVQTKQGDPELKTQPTSSVFYFKFNQERDGEETALANENIRKAIAMAFDKQAFADTVLQNGSIPANGLVPAELAADPASGDDFRAQSGDLLTYNVEEAQKYFEEGLNELGVDSLTLEILGDDTENAKKSLEFMQAQLTSNLPGLEINLRNVPFKIRLDADTNQDYDIEMAGWGADYADPINFLELFHSENGNNKSSYANPEYDALVESAQTNVSDLEGRWEDMLEAEKILMETGGIAPIYQRAYSVLEKDYLKDLTSHLTGAEYSYKWASIEGKE</sequence>
<evidence type="ECO:0000256" key="1">
    <source>
        <dbReference type="ARBA" id="ARBA00004196"/>
    </source>
</evidence>
<dbReference type="SUPFAM" id="SSF53850">
    <property type="entry name" value="Periplasmic binding protein-like II"/>
    <property type="match status" value="1"/>
</dbReference>
<accession>A0A1N6GDD9</accession>
<name>A0A1N6GDD9_9LACT</name>
<dbReference type="AlphaFoldDB" id="A0A1N6GDD9"/>
<dbReference type="RefSeq" id="WP_034548086.1">
    <property type="nucleotide sequence ID" value="NZ_FSRN01000001.1"/>
</dbReference>
<dbReference type="PROSITE" id="PS51257">
    <property type="entry name" value="PROKAR_LIPOPROTEIN"/>
    <property type="match status" value="1"/>
</dbReference>
<proteinExistence type="inferred from homology"/>
<comment type="similarity">
    <text evidence="2">Belongs to the bacterial solute-binding protein 5 family.</text>
</comment>
<dbReference type="PANTHER" id="PTHR30290">
    <property type="entry name" value="PERIPLASMIC BINDING COMPONENT OF ABC TRANSPORTER"/>
    <property type="match status" value="1"/>
</dbReference>
<dbReference type="EMBL" id="FSRN01000001">
    <property type="protein sequence ID" value="SIO05496.1"/>
    <property type="molecule type" value="Genomic_DNA"/>
</dbReference>
<dbReference type="GO" id="GO:0043190">
    <property type="term" value="C:ATP-binding cassette (ABC) transporter complex"/>
    <property type="evidence" value="ECO:0007669"/>
    <property type="project" value="InterPro"/>
</dbReference>
<dbReference type="GO" id="GO:0030288">
    <property type="term" value="C:outer membrane-bounded periplasmic space"/>
    <property type="evidence" value="ECO:0007669"/>
    <property type="project" value="UniProtKB-ARBA"/>
</dbReference>
<dbReference type="FunFam" id="3.90.76.10:FF:000001">
    <property type="entry name" value="Oligopeptide ABC transporter substrate-binding protein"/>
    <property type="match status" value="1"/>
</dbReference>
<evidence type="ECO:0000256" key="6">
    <source>
        <dbReference type="SAM" id="SignalP"/>
    </source>
</evidence>
<dbReference type="CDD" id="cd08504">
    <property type="entry name" value="PBP2_OppA"/>
    <property type="match status" value="1"/>
</dbReference>
<gene>
    <name evidence="8" type="ORF">SAMN05878443_1156</name>
</gene>
<keyword evidence="9" id="KW-1185">Reference proteome</keyword>
<dbReference type="InterPro" id="IPR030678">
    <property type="entry name" value="Peptide/Ni-bd"/>
</dbReference>
<dbReference type="STRING" id="28230.SAMN05878443_1156"/>
<evidence type="ECO:0000256" key="4">
    <source>
        <dbReference type="ARBA" id="ARBA00022729"/>
    </source>
</evidence>
<feature type="chain" id="PRO_5038988560" evidence="6">
    <location>
        <begin position="22"/>
        <end position="557"/>
    </location>
</feature>
<dbReference type="eggNOG" id="COG4166">
    <property type="taxonomic scope" value="Bacteria"/>
</dbReference>
<reference evidence="9" key="1">
    <citation type="submission" date="2016-11" db="EMBL/GenBank/DDBJ databases">
        <authorList>
            <person name="Varghese N."/>
            <person name="Submissions S."/>
        </authorList>
    </citation>
    <scope>NUCLEOTIDE SEQUENCE [LARGE SCALE GENOMIC DNA]</scope>
    <source>
        <strain evidence="9">313</strain>
    </source>
</reference>
<dbReference type="PANTHER" id="PTHR30290:SF10">
    <property type="entry name" value="PERIPLASMIC OLIGOPEPTIDE-BINDING PROTEIN-RELATED"/>
    <property type="match status" value="1"/>
</dbReference>
<organism evidence="8 9">
    <name type="scientific">Carnobacterium alterfunditum</name>
    <dbReference type="NCBI Taxonomy" id="28230"/>
    <lineage>
        <taxon>Bacteria</taxon>
        <taxon>Bacillati</taxon>
        <taxon>Bacillota</taxon>
        <taxon>Bacilli</taxon>
        <taxon>Lactobacillales</taxon>
        <taxon>Carnobacteriaceae</taxon>
        <taxon>Carnobacterium</taxon>
    </lineage>
</organism>
<comment type="subcellular location">
    <subcellularLocation>
        <location evidence="1">Cell envelope</location>
    </subcellularLocation>
</comment>
<dbReference type="Proteomes" id="UP000184758">
    <property type="component" value="Unassembled WGS sequence"/>
</dbReference>
<dbReference type="GO" id="GO:1904680">
    <property type="term" value="F:peptide transmembrane transporter activity"/>
    <property type="evidence" value="ECO:0007669"/>
    <property type="project" value="TreeGrafter"/>
</dbReference>
<evidence type="ECO:0000313" key="8">
    <source>
        <dbReference type="EMBL" id="SIO05496.1"/>
    </source>
</evidence>
<dbReference type="Gene3D" id="3.10.105.10">
    <property type="entry name" value="Dipeptide-binding Protein, Domain 3"/>
    <property type="match status" value="1"/>
</dbReference>
<dbReference type="InterPro" id="IPR039424">
    <property type="entry name" value="SBP_5"/>
</dbReference>
<evidence type="ECO:0000256" key="5">
    <source>
        <dbReference type="ARBA" id="ARBA00022856"/>
    </source>
</evidence>